<dbReference type="Pfam" id="PF03795">
    <property type="entry name" value="YCII"/>
    <property type="match status" value="1"/>
</dbReference>
<evidence type="ECO:0000256" key="1">
    <source>
        <dbReference type="ARBA" id="ARBA00007689"/>
    </source>
</evidence>
<protein>
    <submittedName>
        <fullName evidence="3">Uncharacterized protein YciI</fullName>
    </submittedName>
</protein>
<proteinExistence type="inferred from homology"/>
<keyword evidence="4" id="KW-1185">Reference proteome</keyword>
<dbReference type="InterPro" id="IPR011008">
    <property type="entry name" value="Dimeric_a/b-barrel"/>
</dbReference>
<dbReference type="RefSeq" id="WP_209695392.1">
    <property type="nucleotide sequence ID" value="NZ_BAAAVU010000014.1"/>
</dbReference>
<organism evidence="3 4">
    <name type="scientific">Kribbella aluminosa</name>
    <dbReference type="NCBI Taxonomy" id="416017"/>
    <lineage>
        <taxon>Bacteria</taxon>
        <taxon>Bacillati</taxon>
        <taxon>Actinomycetota</taxon>
        <taxon>Actinomycetes</taxon>
        <taxon>Propionibacteriales</taxon>
        <taxon>Kribbellaceae</taxon>
        <taxon>Kribbella</taxon>
    </lineage>
</organism>
<evidence type="ECO:0000313" key="3">
    <source>
        <dbReference type="EMBL" id="MBP2352672.1"/>
    </source>
</evidence>
<evidence type="ECO:0000313" key="4">
    <source>
        <dbReference type="Proteomes" id="UP000755585"/>
    </source>
</evidence>
<accession>A0ABS4ULY2</accession>
<dbReference type="SUPFAM" id="SSF54909">
    <property type="entry name" value="Dimeric alpha+beta barrel"/>
    <property type="match status" value="1"/>
</dbReference>
<comment type="similarity">
    <text evidence="1">Belongs to the YciI family.</text>
</comment>
<feature type="domain" description="YCII-related" evidence="2">
    <location>
        <begin position="21"/>
        <end position="86"/>
    </location>
</feature>
<evidence type="ECO:0000259" key="2">
    <source>
        <dbReference type="Pfam" id="PF03795"/>
    </source>
</evidence>
<dbReference type="InterPro" id="IPR005545">
    <property type="entry name" value="YCII"/>
</dbReference>
<reference evidence="3 4" key="1">
    <citation type="submission" date="2021-03" db="EMBL/GenBank/DDBJ databases">
        <title>Sequencing the genomes of 1000 actinobacteria strains.</title>
        <authorList>
            <person name="Klenk H.-P."/>
        </authorList>
    </citation>
    <scope>NUCLEOTIDE SEQUENCE [LARGE SCALE GENOMIC DNA]</scope>
    <source>
        <strain evidence="3 4">DSM 18824</strain>
    </source>
</reference>
<sequence length="118" mass="12353">MRFDQHTVVLLTLDPDAPVMTENETAALQNAHLSYTADMIAQGHVMAAGPIVGTAAARMRGISVWSVDADTAGRLCAQDPAVRAGRLTPQILTWMVPAGQLGFGSVPVPRTTAEATGV</sequence>
<gene>
    <name evidence="3" type="ORF">JOF29_003755</name>
</gene>
<name>A0ABS4ULY2_9ACTN</name>
<dbReference type="Proteomes" id="UP000755585">
    <property type="component" value="Unassembled WGS sequence"/>
</dbReference>
<dbReference type="EMBL" id="JAGINT010000001">
    <property type="protein sequence ID" value="MBP2352672.1"/>
    <property type="molecule type" value="Genomic_DNA"/>
</dbReference>
<comment type="caution">
    <text evidence="3">The sequence shown here is derived from an EMBL/GenBank/DDBJ whole genome shotgun (WGS) entry which is preliminary data.</text>
</comment>